<dbReference type="GO" id="GO:0003729">
    <property type="term" value="F:mRNA binding"/>
    <property type="evidence" value="ECO:0007669"/>
    <property type="project" value="TreeGrafter"/>
</dbReference>
<feature type="region of interest" description="Disordered" evidence="3">
    <location>
        <begin position="435"/>
        <end position="536"/>
    </location>
</feature>
<dbReference type="SMART" id="SM00360">
    <property type="entry name" value="RRM"/>
    <property type="match status" value="2"/>
</dbReference>
<feature type="compositionally biased region" description="Low complexity" evidence="3">
    <location>
        <begin position="227"/>
        <end position="247"/>
    </location>
</feature>
<name>A0A194VM32_CYTMA</name>
<dbReference type="InterPro" id="IPR012677">
    <property type="entry name" value="Nucleotide-bd_a/b_plait_sf"/>
</dbReference>
<dbReference type="Proteomes" id="UP000078559">
    <property type="component" value="Chromosome 1"/>
</dbReference>
<feature type="compositionally biased region" description="Basic and acidic residues" evidence="3">
    <location>
        <begin position="458"/>
        <end position="477"/>
    </location>
</feature>
<dbReference type="InterPro" id="IPR035979">
    <property type="entry name" value="RBD_domain_sf"/>
</dbReference>
<evidence type="ECO:0000256" key="2">
    <source>
        <dbReference type="PROSITE-ProRule" id="PRU00176"/>
    </source>
</evidence>
<feature type="compositionally biased region" description="Basic and acidic residues" evidence="3">
    <location>
        <begin position="154"/>
        <end position="168"/>
    </location>
</feature>
<dbReference type="CDD" id="cd00590">
    <property type="entry name" value="RRM_SF"/>
    <property type="match status" value="2"/>
</dbReference>
<dbReference type="InterPro" id="IPR050374">
    <property type="entry name" value="RRT5_SRSF_SR"/>
</dbReference>
<proteinExistence type="predicted"/>
<accession>A0A194VM32</accession>
<dbReference type="SUPFAM" id="SSF54928">
    <property type="entry name" value="RNA-binding domain, RBD"/>
    <property type="match status" value="2"/>
</dbReference>
<feature type="compositionally biased region" description="Polar residues" evidence="3">
    <location>
        <begin position="142"/>
        <end position="152"/>
    </location>
</feature>
<feature type="compositionally biased region" description="Polar residues" evidence="3">
    <location>
        <begin position="208"/>
        <end position="226"/>
    </location>
</feature>
<dbReference type="AlphaFoldDB" id="A0A194VM32"/>
<feature type="domain" description="RRM" evidence="4">
    <location>
        <begin position="351"/>
        <end position="433"/>
    </location>
</feature>
<evidence type="ECO:0000259" key="4">
    <source>
        <dbReference type="PROSITE" id="PS50102"/>
    </source>
</evidence>
<feature type="compositionally biased region" description="Polar residues" evidence="3">
    <location>
        <begin position="175"/>
        <end position="185"/>
    </location>
</feature>
<dbReference type="GO" id="GO:0005634">
    <property type="term" value="C:nucleus"/>
    <property type="evidence" value="ECO:0007669"/>
    <property type="project" value="TreeGrafter"/>
</dbReference>
<feature type="compositionally biased region" description="Basic and acidic residues" evidence="3">
    <location>
        <begin position="121"/>
        <end position="135"/>
    </location>
</feature>
<feature type="compositionally biased region" description="Low complexity" evidence="3">
    <location>
        <begin position="267"/>
        <end position="280"/>
    </location>
</feature>
<dbReference type="PANTHER" id="PTHR23003">
    <property type="entry name" value="RNA RECOGNITION MOTIF RRM DOMAIN CONTAINING PROTEIN"/>
    <property type="match status" value="1"/>
</dbReference>
<protein>
    <recommendedName>
        <fullName evidence="4">RRM domain-containing protein</fullName>
    </recommendedName>
</protein>
<dbReference type="GO" id="GO:0005737">
    <property type="term" value="C:cytoplasm"/>
    <property type="evidence" value="ECO:0007669"/>
    <property type="project" value="TreeGrafter"/>
</dbReference>
<dbReference type="InterPro" id="IPR000504">
    <property type="entry name" value="RRM_dom"/>
</dbReference>
<evidence type="ECO:0000256" key="1">
    <source>
        <dbReference type="ARBA" id="ARBA00022884"/>
    </source>
</evidence>
<feature type="compositionally biased region" description="Basic and acidic residues" evidence="3">
    <location>
        <begin position="527"/>
        <end position="536"/>
    </location>
</feature>
<dbReference type="EMBL" id="CM003098">
    <property type="protein sequence ID" value="KUI65013.1"/>
    <property type="molecule type" value="Genomic_DNA"/>
</dbReference>
<dbReference type="OrthoDB" id="610462at2759"/>
<sequence length="536" mass="57778">MTAADPGLPKDVVPPGNQTGEYYIPISNLPFNTTWQGLKDHIKPVCTVDHVVIFPKSTSGWVRVKGYQNFKAVFNHLNGKEYNGRAIIADDRNADKPLKVRDLLVANPPGSTNRSSTSKGKAHDRNADDPLKVRDLPVANPPGSTNRSSTSKGIAHDRNADKPLKVRDLPVANPPGSTNRSSTSKGKAHVAAGPESPQQATCGPVPYQDSTGLASPTSTSGSMYGQSSRSYTMSMSPSSYMTSPDTSCSQVVMPSWNTIPSQPDPRSAYGYGSGSSSGSATQPLYGYPATQDRQQASYDRSAPYAVHPAQPYSEYYQPPTTMSLTSQFTNLEIGTSCLTAGGGGIVYTEQRGIHIRELSRRASEEQVRKMIREAAGREVELINSIDVPLDKDRNLRGWAHVHFHSADMARRMVAVLNGVEFKGRRMQVRLLKEGETVSGVAVPSSSSSSRKHRNGSSKHSDRREEAGRRKEKNRSERSSASWSSPPPSSSKSVPLVVGGSSMAGDAGSSRDKGKCSVVIADGSLGRRRSDSDRRAS</sequence>
<feature type="compositionally biased region" description="Low complexity" evidence="3">
    <location>
        <begin position="478"/>
        <end position="507"/>
    </location>
</feature>
<gene>
    <name evidence="5" type="ORF">VM1G_00164</name>
</gene>
<evidence type="ECO:0000313" key="6">
    <source>
        <dbReference type="Proteomes" id="UP000078559"/>
    </source>
</evidence>
<feature type="compositionally biased region" description="Polar residues" evidence="3">
    <location>
        <begin position="109"/>
        <end position="119"/>
    </location>
</feature>
<feature type="compositionally biased region" description="Polar residues" evidence="3">
    <location>
        <begin position="248"/>
        <end position="261"/>
    </location>
</feature>
<feature type="region of interest" description="Disordered" evidence="3">
    <location>
        <begin position="104"/>
        <end position="286"/>
    </location>
</feature>
<reference evidence="5" key="1">
    <citation type="submission" date="2014-12" db="EMBL/GenBank/DDBJ databases">
        <title>Genome Sequence of Valsa Canker Pathogens Uncovers a Specific Adaption of Colonization on Woody Bark.</title>
        <authorList>
            <person name="Yin Z."/>
            <person name="Liu H."/>
            <person name="Gao X."/>
            <person name="Li Z."/>
            <person name="Song N."/>
            <person name="Ke X."/>
            <person name="Dai Q."/>
            <person name="Wu Y."/>
            <person name="Sun Y."/>
            <person name="Xu J.-R."/>
            <person name="Kang Z.K."/>
            <person name="Wang L."/>
            <person name="Huang L."/>
        </authorList>
    </citation>
    <scope>NUCLEOTIDE SEQUENCE [LARGE SCALE GENOMIC DNA]</scope>
    <source>
        <strain evidence="5">03-8</strain>
    </source>
</reference>
<dbReference type="Pfam" id="PF00076">
    <property type="entry name" value="RRM_1"/>
    <property type="match status" value="2"/>
</dbReference>
<dbReference type="Gene3D" id="3.30.70.330">
    <property type="match status" value="2"/>
</dbReference>
<keyword evidence="6" id="KW-1185">Reference proteome</keyword>
<keyword evidence="1 2" id="KW-0694">RNA-binding</keyword>
<dbReference type="SMR" id="A0A194VM32"/>
<evidence type="ECO:0000313" key="5">
    <source>
        <dbReference type="EMBL" id="KUI65013.1"/>
    </source>
</evidence>
<evidence type="ECO:0000256" key="3">
    <source>
        <dbReference type="SAM" id="MobiDB-lite"/>
    </source>
</evidence>
<organism evidence="5 6">
    <name type="scientific">Cytospora mali</name>
    <name type="common">Apple Valsa canker fungus</name>
    <name type="synonym">Valsa mali</name>
    <dbReference type="NCBI Taxonomy" id="578113"/>
    <lineage>
        <taxon>Eukaryota</taxon>
        <taxon>Fungi</taxon>
        <taxon>Dikarya</taxon>
        <taxon>Ascomycota</taxon>
        <taxon>Pezizomycotina</taxon>
        <taxon>Sordariomycetes</taxon>
        <taxon>Sordariomycetidae</taxon>
        <taxon>Diaporthales</taxon>
        <taxon>Cytosporaceae</taxon>
        <taxon>Cytospora</taxon>
    </lineage>
</organism>
<dbReference type="PROSITE" id="PS50102">
    <property type="entry name" value="RRM"/>
    <property type="match status" value="1"/>
</dbReference>